<feature type="domain" description="HTH hxlR-type" evidence="4">
    <location>
        <begin position="8"/>
        <end position="103"/>
    </location>
</feature>
<dbReference type="PANTHER" id="PTHR33204:SF18">
    <property type="entry name" value="TRANSCRIPTIONAL REGULATORY PROTEIN"/>
    <property type="match status" value="1"/>
</dbReference>
<evidence type="ECO:0000259" key="4">
    <source>
        <dbReference type="PROSITE" id="PS51118"/>
    </source>
</evidence>
<dbReference type="PANTHER" id="PTHR33204">
    <property type="entry name" value="TRANSCRIPTIONAL REGULATOR, MARR FAMILY"/>
    <property type="match status" value="1"/>
</dbReference>
<evidence type="ECO:0000313" key="5">
    <source>
        <dbReference type="EMBL" id="SFF38527.1"/>
    </source>
</evidence>
<proteinExistence type="predicted"/>
<dbReference type="AlphaFoldDB" id="A0A1I2IBN6"/>
<dbReference type="Pfam" id="PF01638">
    <property type="entry name" value="HxlR"/>
    <property type="match status" value="1"/>
</dbReference>
<evidence type="ECO:0000256" key="3">
    <source>
        <dbReference type="ARBA" id="ARBA00023163"/>
    </source>
</evidence>
<sequence length="226" mass="25998">MTGYAQFCPVAKAAEVFDQRWTLLVLREMVAGSTRFNDLHRGLPRMSRTLLSRRLTQLERKGIVERDETADGPVYELTDAGHELLPVLVAIGEWGVRWMSSLDEADLDPVFLLWDMHRRIDREALPDGQTIVALTFRDAAPELRRWWLLLAPDEVDVCDEDPGLDVDVHIDTTLEAFVRVWRGDLDWHDAVAQERIGLSGSRLLCRRLPHWFRLSYFAQVPRPGRG</sequence>
<dbReference type="Proteomes" id="UP000198589">
    <property type="component" value="Unassembled WGS sequence"/>
</dbReference>
<evidence type="ECO:0000256" key="1">
    <source>
        <dbReference type="ARBA" id="ARBA00023015"/>
    </source>
</evidence>
<dbReference type="OrthoDB" id="9792527at2"/>
<dbReference type="InterPro" id="IPR036388">
    <property type="entry name" value="WH-like_DNA-bd_sf"/>
</dbReference>
<dbReference type="STRING" id="1798228.SAMN05216574_112152"/>
<dbReference type="SUPFAM" id="SSF55718">
    <property type="entry name" value="SCP-like"/>
    <property type="match status" value="1"/>
</dbReference>
<keyword evidence="1" id="KW-0805">Transcription regulation</keyword>
<dbReference type="InterPro" id="IPR036390">
    <property type="entry name" value="WH_DNA-bd_sf"/>
</dbReference>
<keyword evidence="6" id="KW-1185">Reference proteome</keyword>
<dbReference type="EMBL" id="FOND01000012">
    <property type="protein sequence ID" value="SFF38527.1"/>
    <property type="molecule type" value="Genomic_DNA"/>
</dbReference>
<gene>
    <name evidence="5" type="ORF">SAMN05216574_112152</name>
</gene>
<evidence type="ECO:0000256" key="2">
    <source>
        <dbReference type="ARBA" id="ARBA00023125"/>
    </source>
</evidence>
<evidence type="ECO:0000313" key="6">
    <source>
        <dbReference type="Proteomes" id="UP000198589"/>
    </source>
</evidence>
<dbReference type="InterPro" id="IPR036527">
    <property type="entry name" value="SCP2_sterol-bd_dom_sf"/>
</dbReference>
<dbReference type="PROSITE" id="PS51118">
    <property type="entry name" value="HTH_HXLR"/>
    <property type="match status" value="1"/>
</dbReference>
<protein>
    <submittedName>
        <fullName evidence="5">DNA-binding transcriptional regulator, HxlR family</fullName>
    </submittedName>
</protein>
<reference evidence="6" key="1">
    <citation type="submission" date="2016-10" db="EMBL/GenBank/DDBJ databases">
        <authorList>
            <person name="Varghese N."/>
            <person name="Submissions S."/>
        </authorList>
    </citation>
    <scope>NUCLEOTIDE SEQUENCE [LARGE SCALE GENOMIC DNA]</scope>
    <source>
        <strain evidence="6">DSM 46838</strain>
    </source>
</reference>
<name>A0A1I2IBN6_9ACTN</name>
<dbReference type="SUPFAM" id="SSF46785">
    <property type="entry name" value="Winged helix' DNA-binding domain"/>
    <property type="match status" value="1"/>
</dbReference>
<dbReference type="InterPro" id="IPR002577">
    <property type="entry name" value="HTH_HxlR"/>
</dbReference>
<keyword evidence="2 5" id="KW-0238">DNA-binding</keyword>
<organism evidence="5 6">
    <name type="scientific">Blastococcus tunisiensis</name>
    <dbReference type="NCBI Taxonomy" id="1798228"/>
    <lineage>
        <taxon>Bacteria</taxon>
        <taxon>Bacillati</taxon>
        <taxon>Actinomycetota</taxon>
        <taxon>Actinomycetes</taxon>
        <taxon>Geodermatophilales</taxon>
        <taxon>Geodermatophilaceae</taxon>
        <taxon>Blastococcus</taxon>
    </lineage>
</organism>
<accession>A0A1I2IBN6</accession>
<dbReference type="Gene3D" id="1.10.10.10">
    <property type="entry name" value="Winged helix-like DNA-binding domain superfamily/Winged helix DNA-binding domain"/>
    <property type="match status" value="1"/>
</dbReference>
<dbReference type="RefSeq" id="WP_092200899.1">
    <property type="nucleotide sequence ID" value="NZ_FOND01000012.1"/>
</dbReference>
<dbReference type="GO" id="GO:0003677">
    <property type="term" value="F:DNA binding"/>
    <property type="evidence" value="ECO:0007669"/>
    <property type="project" value="UniProtKB-KW"/>
</dbReference>
<keyword evidence="3" id="KW-0804">Transcription</keyword>